<sequence>MRSDVMRSLSPMMGLSRIFGLMPVKFTFHLSGRFTGNLHLPEIIYGIALVIIGISAQSWGIYRDLGDGWKKSSRFTSLTFIVVSVCDMFATIGSFTAAILFSPYRWAHLEKAVNDIIKVNEALNDIKTSRDHRKLSIILILASMIPTLVFLSADFATWVSWIDPNYWGCFGVKGHINFLPLYFMKFVALVMELQMAIIIISVNELFDKINTVLRNLIQLHNFNKYFRKDFAWGTPRDQKATTSTVSPQDSLVISEKTGAWDSKPRNKGNLIYKLTTLHSTMCDCVASINKAYGPTMLVISWSLLLYFITTSYTLLVYAVRWYIVVGSLCWLIFYAYSLVLLVQPCHSLIIKAKTTGELVSRALLQDWDSDVEIQLEIFSNLLLQKRVEITACGLFTIDRGLIASIVGTVTTYLVILVQSNEEFGPPSPAPSNASLEPTTSNTQQTPLTPPSQPETSDNQAGTTSEAATQTDVTQNTATVTEPAEPTSSATETDISVTATSTE</sequence>
<evidence type="ECO:0000313" key="1">
    <source>
        <dbReference type="EMBL" id="KAJ8664512.1"/>
    </source>
</evidence>
<name>A0ACC2N2H1_9HYME</name>
<evidence type="ECO:0000313" key="2">
    <source>
        <dbReference type="Proteomes" id="UP001239111"/>
    </source>
</evidence>
<accession>A0ACC2N2H1</accession>
<comment type="caution">
    <text evidence="1">The sequence shown here is derived from an EMBL/GenBank/DDBJ whole genome shotgun (WGS) entry which is preliminary data.</text>
</comment>
<reference evidence="1" key="1">
    <citation type="submission" date="2023-04" db="EMBL/GenBank/DDBJ databases">
        <title>A chromosome-level genome assembly of the parasitoid wasp Eretmocerus hayati.</title>
        <authorList>
            <person name="Zhong Y."/>
            <person name="Liu S."/>
            <person name="Liu Y."/>
        </authorList>
    </citation>
    <scope>NUCLEOTIDE SEQUENCE</scope>
    <source>
        <strain evidence="1">ZJU_SS_LIU_2023</strain>
    </source>
</reference>
<organism evidence="1 2">
    <name type="scientific">Eretmocerus hayati</name>
    <dbReference type="NCBI Taxonomy" id="131215"/>
    <lineage>
        <taxon>Eukaryota</taxon>
        <taxon>Metazoa</taxon>
        <taxon>Ecdysozoa</taxon>
        <taxon>Arthropoda</taxon>
        <taxon>Hexapoda</taxon>
        <taxon>Insecta</taxon>
        <taxon>Pterygota</taxon>
        <taxon>Neoptera</taxon>
        <taxon>Endopterygota</taxon>
        <taxon>Hymenoptera</taxon>
        <taxon>Apocrita</taxon>
        <taxon>Proctotrupomorpha</taxon>
        <taxon>Chalcidoidea</taxon>
        <taxon>Aphelinidae</taxon>
        <taxon>Aphelininae</taxon>
        <taxon>Eretmocerus</taxon>
    </lineage>
</organism>
<dbReference type="Proteomes" id="UP001239111">
    <property type="component" value="Chromosome 4"/>
</dbReference>
<gene>
    <name evidence="1" type="ORF">QAD02_006174</name>
</gene>
<dbReference type="EMBL" id="CM056744">
    <property type="protein sequence ID" value="KAJ8664512.1"/>
    <property type="molecule type" value="Genomic_DNA"/>
</dbReference>
<keyword evidence="2" id="KW-1185">Reference proteome</keyword>
<proteinExistence type="predicted"/>
<protein>
    <submittedName>
        <fullName evidence="1">Uncharacterized protein</fullName>
    </submittedName>
</protein>